<dbReference type="Gene3D" id="3.40.30.10">
    <property type="entry name" value="Glutaredoxin"/>
    <property type="match status" value="1"/>
</dbReference>
<accession>R8B912</accession>
<dbReference type="InterPro" id="IPR036249">
    <property type="entry name" value="Thioredoxin-like_sf"/>
</dbReference>
<dbReference type="RefSeq" id="XP_007919449.1">
    <property type="nucleotide sequence ID" value="XM_007921258.1"/>
</dbReference>
<organism evidence="1 2">
    <name type="scientific">Phaeoacremonium minimum (strain UCR-PA7)</name>
    <name type="common">Esca disease fungus</name>
    <name type="synonym">Togninia minima</name>
    <dbReference type="NCBI Taxonomy" id="1286976"/>
    <lineage>
        <taxon>Eukaryota</taxon>
        <taxon>Fungi</taxon>
        <taxon>Dikarya</taxon>
        <taxon>Ascomycota</taxon>
        <taxon>Pezizomycotina</taxon>
        <taxon>Sordariomycetes</taxon>
        <taxon>Sordariomycetidae</taxon>
        <taxon>Togniniales</taxon>
        <taxon>Togniniaceae</taxon>
        <taxon>Phaeoacremonium</taxon>
    </lineage>
</organism>
<reference evidence="2" key="1">
    <citation type="journal article" date="2013" name="Genome Announc.">
        <title>Draft genome sequence of the ascomycete Phaeoacremonium aleophilum strain UCR-PA7, a causal agent of the esca disease complex in grapevines.</title>
        <authorList>
            <person name="Blanco-Ulate B."/>
            <person name="Rolshausen P."/>
            <person name="Cantu D."/>
        </authorList>
    </citation>
    <scope>NUCLEOTIDE SEQUENCE [LARGE SCALE GENOMIC DNA]</scope>
    <source>
        <strain evidence="2">UCR-PA7</strain>
    </source>
</reference>
<dbReference type="EMBL" id="KB933375">
    <property type="protein sequence ID" value="EON95772.1"/>
    <property type="molecule type" value="Genomic_DNA"/>
</dbReference>
<dbReference type="eggNOG" id="ENOG502S6FI">
    <property type="taxonomic scope" value="Eukaryota"/>
</dbReference>
<gene>
    <name evidence="1" type="ORF">UCRPA7_8747</name>
</gene>
<dbReference type="HOGENOM" id="CLU_066898_2_0_1"/>
<dbReference type="GeneID" id="19329629"/>
<protein>
    <recommendedName>
        <fullName evidence="3">Thioredoxin domain-containing protein</fullName>
    </recommendedName>
</protein>
<dbReference type="SUPFAM" id="SSF52833">
    <property type="entry name" value="Thioredoxin-like"/>
    <property type="match status" value="1"/>
</dbReference>
<evidence type="ECO:0000313" key="1">
    <source>
        <dbReference type="EMBL" id="EON95772.1"/>
    </source>
</evidence>
<keyword evidence="2" id="KW-1185">Reference proteome</keyword>
<evidence type="ECO:0008006" key="3">
    <source>
        <dbReference type="Google" id="ProtNLM"/>
    </source>
</evidence>
<dbReference type="Pfam" id="PF05988">
    <property type="entry name" value="DUF899"/>
    <property type="match status" value="1"/>
</dbReference>
<proteinExistence type="predicted"/>
<dbReference type="KEGG" id="tmn:UCRPA7_8747"/>
<dbReference type="Proteomes" id="UP000014074">
    <property type="component" value="Unassembled WGS sequence"/>
</dbReference>
<name>R8B912_PHAM7</name>
<dbReference type="OrthoDB" id="3503208at2759"/>
<sequence length="225" mass="25544">MPGKIATYDEWLTARKALIEKEKELFRATNEIAAQLRELPMVKIDTEYTFRTGAGETLSLKDLFGDKKQLIVYHFMFDPAWADGCAGCSFMAEHFPPIAHLASKDTAFYAVSRASIEKIEAYKKRHGWTFPWVSSARGDFNHDFHVKQDECAEPEEAKKGSKDKEQPGISVFFLQDGEVFYTYSAYSVVKLLGTFTMLDMTPLGRQVDPITGPADFRRLGEYVEV</sequence>
<evidence type="ECO:0000313" key="2">
    <source>
        <dbReference type="Proteomes" id="UP000014074"/>
    </source>
</evidence>
<dbReference type="InterPro" id="IPR010296">
    <property type="entry name" value="DUF899_thioredox"/>
</dbReference>
<dbReference type="AlphaFoldDB" id="R8B912"/>